<reference evidence="9" key="2">
    <citation type="submission" date="2024-10" db="UniProtKB">
        <authorList>
            <consortium name="EnsemblProtists"/>
        </authorList>
    </citation>
    <scope>IDENTIFICATION</scope>
</reference>
<dbReference type="PANTHER" id="PTHR43033">
    <property type="entry name" value="TRNA(ILE)-LYSIDINE SYNTHASE-RELATED"/>
    <property type="match status" value="1"/>
</dbReference>
<dbReference type="Gene3D" id="3.40.50.620">
    <property type="entry name" value="HUPs"/>
    <property type="match status" value="1"/>
</dbReference>
<feature type="domain" description="tRNA(Ile)-lysidine/2-thiocytidine synthase N-terminal" evidence="8">
    <location>
        <begin position="301"/>
        <end position="470"/>
    </location>
</feature>
<dbReference type="STRING" id="2903.R1DKB5"/>
<dbReference type="KEGG" id="ehx:EMIHUDRAFT_201552"/>
<dbReference type="HOGENOM" id="CLU_026960_0_0_1"/>
<comment type="catalytic activity">
    <reaction evidence="6">
        <text>cytidine(34) in tRNA(Ile2) + L-lysine + ATP = lysidine(34) in tRNA(Ile2) + AMP + diphosphate + H(+)</text>
        <dbReference type="Rhea" id="RHEA:43744"/>
        <dbReference type="Rhea" id="RHEA-COMP:10625"/>
        <dbReference type="Rhea" id="RHEA-COMP:10670"/>
        <dbReference type="ChEBI" id="CHEBI:15378"/>
        <dbReference type="ChEBI" id="CHEBI:30616"/>
        <dbReference type="ChEBI" id="CHEBI:32551"/>
        <dbReference type="ChEBI" id="CHEBI:33019"/>
        <dbReference type="ChEBI" id="CHEBI:82748"/>
        <dbReference type="ChEBI" id="CHEBI:83665"/>
        <dbReference type="ChEBI" id="CHEBI:456215"/>
        <dbReference type="EC" id="6.3.4.19"/>
    </reaction>
</comment>
<dbReference type="GeneID" id="17280717"/>
<dbReference type="Proteomes" id="UP000013827">
    <property type="component" value="Unassembled WGS sequence"/>
</dbReference>
<keyword evidence="4" id="KW-0547">Nucleotide-binding</keyword>
<dbReference type="EnsemblProtists" id="EOD35447">
    <property type="protein sequence ID" value="EOD35447"/>
    <property type="gene ID" value="EMIHUDRAFT_201552"/>
</dbReference>
<dbReference type="GO" id="GO:0008033">
    <property type="term" value="P:tRNA processing"/>
    <property type="evidence" value="ECO:0007669"/>
    <property type="project" value="UniProtKB-KW"/>
</dbReference>
<dbReference type="PANTHER" id="PTHR43033:SF3">
    <property type="entry name" value="TRNA(ILE)-LYSIDINE SYNTHETASE"/>
    <property type="match status" value="1"/>
</dbReference>
<sequence length="747" mass="81059">MWRSAACGAAVAAGTIILAQRWSRRRCEDAEDAAFEGVLRFWFEGDGTSDLYATRWFVPPGSAALHRLDEEVRARFGATLGRAERGELDHWAASARGCLALVLLLDQLSRHAHRGDGGAVLANDARALVLAERLLARGWHTQLRAAELVFALMPLRHSPTAERLEQAMDLTGAALRTREAEAATLARFRRATELRLQHLQGDGDPHDILERDDREAALDQTGAASEPLAATVERFLRDTAFCDADGTPPPPPPSAQTDSGDRVVSAAKRCEAERPRDGAGGAAADAAAADATRAARDDEALIVSLSGGVDSMVLAHVLLRLQPRHRRRVCAVHIDYTNRAESGAEAAFLQRWCAARGVPLRVRTVEEVRRGATSRDEYEKVSRAVRFDAYRQALAQFGGRAVLFGHHLGDVHENVISNVMKGASLLNIAGISTASAVNGVLIWRPMLPHPKSLLYDYAHRYGVPYFKDSTPGWSTRGRLRNQLQPLLAEVYGEGYSTHLSALARDSALCSELIDSQLYAPFRSSLRRSPLAVWFDAAGRAALPLFFWREALRHVCEKELGIGLVGEKAVLQLLERLRAPRVREGWLALRKESRVLLAAGTLAFLRPSVFPGARRGRGLIGPGEAVPAPPADAVRGPTISFGPWRVRITRCAQGSSLGPGADTSDVARPAAALGLWEVLSGRFAYVLPVHERYAIGSTDRVVVPALRALGKAWQALVLATPQVVGCGAEMGGRAAVTVEVWFVAPERA</sequence>
<evidence type="ECO:0000256" key="7">
    <source>
        <dbReference type="SAM" id="MobiDB-lite"/>
    </source>
</evidence>
<dbReference type="GO" id="GO:0032267">
    <property type="term" value="F:tRNA(Ile)-lysidine synthase activity"/>
    <property type="evidence" value="ECO:0007669"/>
    <property type="project" value="UniProtKB-EC"/>
</dbReference>
<name>A0A0D3KI62_EMIH1</name>
<evidence type="ECO:0000256" key="1">
    <source>
        <dbReference type="ARBA" id="ARBA00013267"/>
    </source>
</evidence>
<dbReference type="Pfam" id="PF06041">
    <property type="entry name" value="DUF924"/>
    <property type="match status" value="1"/>
</dbReference>
<keyword evidence="5" id="KW-0067">ATP-binding</keyword>
<reference evidence="10" key="1">
    <citation type="journal article" date="2013" name="Nature">
        <title>Pan genome of the phytoplankton Emiliania underpins its global distribution.</title>
        <authorList>
            <person name="Read B.A."/>
            <person name="Kegel J."/>
            <person name="Klute M.J."/>
            <person name="Kuo A."/>
            <person name="Lefebvre S.C."/>
            <person name="Maumus F."/>
            <person name="Mayer C."/>
            <person name="Miller J."/>
            <person name="Monier A."/>
            <person name="Salamov A."/>
            <person name="Young J."/>
            <person name="Aguilar M."/>
            <person name="Claverie J.M."/>
            <person name="Frickenhaus S."/>
            <person name="Gonzalez K."/>
            <person name="Herman E.K."/>
            <person name="Lin Y.C."/>
            <person name="Napier J."/>
            <person name="Ogata H."/>
            <person name="Sarno A.F."/>
            <person name="Shmutz J."/>
            <person name="Schroeder D."/>
            <person name="de Vargas C."/>
            <person name="Verret F."/>
            <person name="von Dassow P."/>
            <person name="Valentin K."/>
            <person name="Van de Peer Y."/>
            <person name="Wheeler G."/>
            <person name="Dacks J.B."/>
            <person name="Delwiche C.F."/>
            <person name="Dyhrman S.T."/>
            <person name="Glockner G."/>
            <person name="John U."/>
            <person name="Richards T."/>
            <person name="Worden A.Z."/>
            <person name="Zhang X."/>
            <person name="Grigoriev I.V."/>
            <person name="Allen A.E."/>
            <person name="Bidle K."/>
            <person name="Borodovsky M."/>
            <person name="Bowler C."/>
            <person name="Brownlee C."/>
            <person name="Cock J.M."/>
            <person name="Elias M."/>
            <person name="Gladyshev V.N."/>
            <person name="Groth M."/>
            <person name="Guda C."/>
            <person name="Hadaegh A."/>
            <person name="Iglesias-Rodriguez M.D."/>
            <person name="Jenkins J."/>
            <person name="Jones B.M."/>
            <person name="Lawson T."/>
            <person name="Leese F."/>
            <person name="Lindquist E."/>
            <person name="Lobanov A."/>
            <person name="Lomsadze A."/>
            <person name="Malik S.B."/>
            <person name="Marsh M.E."/>
            <person name="Mackinder L."/>
            <person name="Mock T."/>
            <person name="Mueller-Roeber B."/>
            <person name="Pagarete A."/>
            <person name="Parker M."/>
            <person name="Probert I."/>
            <person name="Quesneville H."/>
            <person name="Raines C."/>
            <person name="Rensing S.A."/>
            <person name="Riano-Pachon D.M."/>
            <person name="Richier S."/>
            <person name="Rokitta S."/>
            <person name="Shiraiwa Y."/>
            <person name="Soanes D.M."/>
            <person name="van der Giezen M."/>
            <person name="Wahlund T.M."/>
            <person name="Williams B."/>
            <person name="Wilson W."/>
            <person name="Wolfe G."/>
            <person name="Wurch L.L."/>
        </authorList>
    </citation>
    <scope>NUCLEOTIDE SEQUENCE</scope>
</reference>
<protein>
    <recommendedName>
        <fullName evidence="1">tRNA(Ile)-lysidine synthetase</fullName>
        <ecNumber evidence="1">6.3.4.19</ecNumber>
    </recommendedName>
</protein>
<dbReference type="OMA" id="CFGHHRG"/>
<organism evidence="9 10">
    <name type="scientific">Emiliania huxleyi (strain CCMP1516)</name>
    <dbReference type="NCBI Taxonomy" id="280463"/>
    <lineage>
        <taxon>Eukaryota</taxon>
        <taxon>Haptista</taxon>
        <taxon>Haptophyta</taxon>
        <taxon>Prymnesiophyceae</taxon>
        <taxon>Isochrysidales</taxon>
        <taxon>Noelaerhabdaceae</taxon>
        <taxon>Emiliania</taxon>
    </lineage>
</organism>
<dbReference type="Gene3D" id="1.20.58.320">
    <property type="entry name" value="TPR-like"/>
    <property type="match status" value="1"/>
</dbReference>
<evidence type="ECO:0000313" key="9">
    <source>
        <dbReference type="EnsemblProtists" id="EOD35447"/>
    </source>
</evidence>
<evidence type="ECO:0000256" key="5">
    <source>
        <dbReference type="ARBA" id="ARBA00022840"/>
    </source>
</evidence>
<keyword evidence="10" id="KW-1185">Reference proteome</keyword>
<dbReference type="PaxDb" id="2903-EOD35447"/>
<evidence type="ECO:0000313" key="10">
    <source>
        <dbReference type="Proteomes" id="UP000013827"/>
    </source>
</evidence>
<dbReference type="InterPro" id="IPR014729">
    <property type="entry name" value="Rossmann-like_a/b/a_fold"/>
</dbReference>
<dbReference type="SUPFAM" id="SSF52402">
    <property type="entry name" value="Adenine nucleotide alpha hydrolases-like"/>
    <property type="match status" value="1"/>
</dbReference>
<evidence type="ECO:0000256" key="3">
    <source>
        <dbReference type="ARBA" id="ARBA00022694"/>
    </source>
</evidence>
<dbReference type="InterPro" id="IPR012094">
    <property type="entry name" value="tRNA_Ile_lys_synt"/>
</dbReference>
<proteinExistence type="inferred from homology"/>
<evidence type="ECO:0000256" key="2">
    <source>
        <dbReference type="ARBA" id="ARBA00022598"/>
    </source>
</evidence>
<feature type="region of interest" description="Disordered" evidence="7">
    <location>
        <begin position="241"/>
        <end position="263"/>
    </location>
</feature>
<dbReference type="AlphaFoldDB" id="A0A0D3KI62"/>
<evidence type="ECO:0000259" key="8">
    <source>
        <dbReference type="Pfam" id="PF01171"/>
    </source>
</evidence>
<evidence type="ECO:0000256" key="6">
    <source>
        <dbReference type="ARBA" id="ARBA00048539"/>
    </source>
</evidence>
<keyword evidence="2" id="KW-0436">Ligase</keyword>
<dbReference type="InterPro" id="IPR012795">
    <property type="entry name" value="tRNA_Ile_lys_synt_N"/>
</dbReference>
<dbReference type="EC" id="6.3.4.19" evidence="1"/>
<dbReference type="GO" id="GO:0005524">
    <property type="term" value="F:ATP binding"/>
    <property type="evidence" value="ECO:0007669"/>
    <property type="project" value="UniProtKB-KW"/>
</dbReference>
<dbReference type="SUPFAM" id="SSF48452">
    <property type="entry name" value="TPR-like"/>
    <property type="match status" value="1"/>
</dbReference>
<dbReference type="Pfam" id="PF01171">
    <property type="entry name" value="ATP_bind_3"/>
    <property type="match status" value="1"/>
</dbReference>
<keyword evidence="3" id="KW-0819">tRNA processing</keyword>
<dbReference type="RefSeq" id="XP_005787876.1">
    <property type="nucleotide sequence ID" value="XM_005787819.1"/>
</dbReference>
<dbReference type="eggNOG" id="ENOG502QS82">
    <property type="taxonomic scope" value="Eukaryota"/>
</dbReference>
<dbReference type="NCBIfam" id="TIGR02432">
    <property type="entry name" value="lysidine_TilS_N"/>
    <property type="match status" value="1"/>
</dbReference>
<accession>A0A0D3KI62</accession>
<dbReference type="InterPro" id="IPR011990">
    <property type="entry name" value="TPR-like_helical_dom_sf"/>
</dbReference>
<dbReference type="InterPro" id="IPR011063">
    <property type="entry name" value="TilS/TtcA_N"/>
</dbReference>
<dbReference type="HAMAP" id="MF_01161">
    <property type="entry name" value="tRNA_Ile_lys_synt"/>
    <property type="match status" value="1"/>
</dbReference>
<dbReference type="CDD" id="cd01992">
    <property type="entry name" value="TilS_N"/>
    <property type="match status" value="1"/>
</dbReference>
<evidence type="ECO:0000256" key="4">
    <source>
        <dbReference type="ARBA" id="ARBA00022741"/>
    </source>
</evidence>
<dbReference type="InterPro" id="IPR010323">
    <property type="entry name" value="DUF924"/>
</dbReference>